<dbReference type="GO" id="GO:0005886">
    <property type="term" value="C:plasma membrane"/>
    <property type="evidence" value="ECO:0007669"/>
    <property type="project" value="UniProtKB-ARBA"/>
</dbReference>
<comment type="catalytic activity">
    <reaction evidence="1">
        <text>ATP + protein L-histidine = ADP + protein N-phospho-L-histidine.</text>
        <dbReference type="EC" id="2.7.13.3"/>
    </reaction>
</comment>
<feature type="domain" description="Response regulatory" evidence="12">
    <location>
        <begin position="1122"/>
        <end position="1237"/>
    </location>
</feature>
<dbReference type="GO" id="GO:0000155">
    <property type="term" value="F:phosphorelay sensor kinase activity"/>
    <property type="evidence" value="ECO:0007669"/>
    <property type="project" value="InterPro"/>
</dbReference>
<evidence type="ECO:0000256" key="7">
    <source>
        <dbReference type="ARBA" id="ARBA00023125"/>
    </source>
</evidence>
<dbReference type="InterPro" id="IPR011006">
    <property type="entry name" value="CheY-like_superfamily"/>
</dbReference>
<dbReference type="Pfam" id="PF00512">
    <property type="entry name" value="HisKA"/>
    <property type="match status" value="1"/>
</dbReference>
<dbReference type="InterPro" id="IPR004358">
    <property type="entry name" value="Sig_transdc_His_kin-like_C"/>
</dbReference>
<feature type="modified residue" description="4-aspartylphosphate" evidence="9">
    <location>
        <position position="1170"/>
    </location>
</feature>
<dbReference type="Gene3D" id="2.130.10.10">
    <property type="entry name" value="YVTN repeat-like/Quinoprotein amine dehydrogenase"/>
    <property type="match status" value="2"/>
</dbReference>
<dbReference type="RefSeq" id="WP_094786266.1">
    <property type="nucleotide sequence ID" value="NZ_NDXW01000001.1"/>
</dbReference>
<dbReference type="GO" id="GO:0043565">
    <property type="term" value="F:sequence-specific DNA binding"/>
    <property type="evidence" value="ECO:0007669"/>
    <property type="project" value="InterPro"/>
</dbReference>
<evidence type="ECO:0000259" key="12">
    <source>
        <dbReference type="PROSITE" id="PS50110"/>
    </source>
</evidence>
<proteinExistence type="predicted"/>
<dbReference type="CDD" id="cd00082">
    <property type="entry name" value="HisKA"/>
    <property type="match status" value="1"/>
</dbReference>
<dbReference type="PRINTS" id="PR00344">
    <property type="entry name" value="BCTRLSENSOR"/>
</dbReference>
<evidence type="ECO:0000256" key="9">
    <source>
        <dbReference type="PROSITE-ProRule" id="PRU00169"/>
    </source>
</evidence>
<dbReference type="PANTHER" id="PTHR43547">
    <property type="entry name" value="TWO-COMPONENT HISTIDINE KINASE"/>
    <property type="match status" value="1"/>
</dbReference>
<dbReference type="InterPro" id="IPR036890">
    <property type="entry name" value="HATPase_C_sf"/>
</dbReference>
<dbReference type="InterPro" id="IPR018060">
    <property type="entry name" value="HTH_AraC"/>
</dbReference>
<gene>
    <name evidence="13" type="ORF">B9G39_04785</name>
</gene>
<dbReference type="SUPFAM" id="SSF63829">
    <property type="entry name" value="Calcium-dependent phosphotriesterase"/>
    <property type="match status" value="3"/>
</dbReference>
<dbReference type="Pfam" id="PF07494">
    <property type="entry name" value="Reg_prop"/>
    <property type="match status" value="6"/>
</dbReference>
<dbReference type="Gene3D" id="2.60.40.10">
    <property type="entry name" value="Immunoglobulins"/>
    <property type="match status" value="1"/>
</dbReference>
<dbReference type="EC" id="2.7.13.3" evidence="2"/>
<dbReference type="SUPFAM" id="SSF52172">
    <property type="entry name" value="CheY-like"/>
    <property type="match status" value="1"/>
</dbReference>
<evidence type="ECO:0000256" key="1">
    <source>
        <dbReference type="ARBA" id="ARBA00000085"/>
    </source>
</evidence>
<accession>A0A4P9VJV9</accession>
<dbReference type="PROSITE" id="PS50109">
    <property type="entry name" value="HIS_KIN"/>
    <property type="match status" value="1"/>
</dbReference>
<dbReference type="InterPro" id="IPR011123">
    <property type="entry name" value="Y_Y_Y"/>
</dbReference>
<comment type="caution">
    <text evidence="13">The sequence shown here is derived from an EMBL/GenBank/DDBJ whole genome shotgun (WGS) entry which is preliminary data.</text>
</comment>
<feature type="domain" description="Histidine kinase" evidence="11">
    <location>
        <begin position="854"/>
        <end position="1070"/>
    </location>
</feature>
<dbReference type="FunFam" id="3.30.565.10:FF:000006">
    <property type="entry name" value="Sensor histidine kinase WalK"/>
    <property type="match status" value="1"/>
</dbReference>
<organism evidence="13 14">
    <name type="scientific">Zooshikella ganghwensis</name>
    <dbReference type="NCBI Taxonomy" id="202772"/>
    <lineage>
        <taxon>Bacteria</taxon>
        <taxon>Pseudomonadati</taxon>
        <taxon>Pseudomonadota</taxon>
        <taxon>Gammaproteobacteria</taxon>
        <taxon>Oceanospirillales</taxon>
        <taxon>Zooshikellaceae</taxon>
        <taxon>Zooshikella</taxon>
    </lineage>
</organism>
<keyword evidence="4" id="KW-0808">Transferase</keyword>
<dbReference type="InterPro" id="IPR003661">
    <property type="entry name" value="HisK_dim/P_dom"/>
</dbReference>
<reference evidence="13 14" key="1">
    <citation type="submission" date="2017-04" db="EMBL/GenBank/DDBJ databases">
        <title>Draft genome sequence of Zooshikella ganghwensis VG4 isolated from Red Sea sediments.</title>
        <authorList>
            <person name="Rehman Z."/>
            <person name="Alam I."/>
            <person name="Kamau A."/>
            <person name="Bajic V."/>
            <person name="Leiknes T."/>
        </authorList>
    </citation>
    <scope>NUCLEOTIDE SEQUENCE [LARGE SCALE GENOMIC DNA]</scope>
    <source>
        <strain evidence="13 14">VG4</strain>
    </source>
</reference>
<name>A0A4P9VJV9_9GAMM</name>
<evidence type="ECO:0000313" key="14">
    <source>
        <dbReference type="Proteomes" id="UP000257039"/>
    </source>
</evidence>
<dbReference type="InterPro" id="IPR003594">
    <property type="entry name" value="HATPase_dom"/>
</dbReference>
<evidence type="ECO:0000256" key="2">
    <source>
        <dbReference type="ARBA" id="ARBA00012438"/>
    </source>
</evidence>
<dbReference type="Pfam" id="PF12833">
    <property type="entry name" value="HTH_18"/>
    <property type="match status" value="1"/>
</dbReference>
<dbReference type="EMBL" id="NDXW01000001">
    <property type="protein sequence ID" value="RDH42819.1"/>
    <property type="molecule type" value="Genomic_DNA"/>
</dbReference>
<evidence type="ECO:0000256" key="5">
    <source>
        <dbReference type="ARBA" id="ARBA00022777"/>
    </source>
</evidence>
<dbReference type="InterPro" id="IPR036097">
    <property type="entry name" value="HisK_dim/P_sf"/>
</dbReference>
<sequence length="1375" mass="156382">MKNSPVVNLVICLLLITPMKLLAFNKQLRFNSLSVHQGLSQQTVNAIAQDKLGFIWIATDDGLNRFDGYDIKIYRTQKGNNKTLNSNVINMLHVDEYGKLWIATDHGISLYNRTDDSFDTYFYSESTENNRIFSLSKGKGNNLWVATKSPKIYRFDLKKKIFHTVNVELPSDLRVNTIIGGPDKELWIGTYKGLYRYNRGTKEIKRYKLHYNGVNGKFSNIINKLVWLNEKQTLLVGTLDGLYVIDTIRNKIEAYYHTSNNSFSLPSSKVEDIFQDDQGRVWVGTRNGLSYFDEKNKKFNNFYNTSYINSLSSSSITSIFQDVSGILWVGTSDKGVNWSKLSTLDFGLYYSSKKEKQCLSNNSIYNIIKSADNTIWVTAHNGGLHRINLSHGECDWFNHDKNNTKSISSNIIAPTGLFEDSKGNIWIGTLGYGLNRLSRGSNSFIKYLPSKENKQAILSGAVRSIVEDRDGNLWMGTDGEGLTRYNSQKDNFINYPYKKNTPNSISSPYVFDLEIDGNTLWIGTENGGLDRYNIETNTFKNFGHSYGIKSSINTIKDDGKGNLWLGTTGAGLIKFNKDNYSVNYFSSENGLPNNTIYKILMDNNGLLWLATNYGIARFDPNTEESVNYTADDGLQGNEFNVGGFYDKKNNELLFVGSNGFNIFNPNHIVRDSHKPNTVINDFLLFNKPANRFLQKTNTPIEKVELNYNQNIFSFEFAGLHYAAPKRNQYQYKLEGFDADWLHTSAKRRVATYTNLDPGVYQFKVKSSNHHGVWGEEKQVQVVINPPIWLTWWAKMIYTGLIVVIPIGFYSYRTRSLRQHTKLLETTVQTRTQELFKEKRRVEKLLTNKTQEFDNISHEFRTPLAIILGHTENGLNSTATDEDKKNYRSIHKVVKRLAVIVDDVIEMARTNSIEQATARKIISISVLVQDICENMREYAALKAQRFYVSIEPGIFQVCQAKAIEKLVNNLVSNAIKYTPREGIIEVILKRLDIGHYSLVVKDSGIGIATDDKPHIFKRFFRINSDYTYQVQGTGIGLSLVKDVVDAHNGSIDVQSVLNEGSAFSILMPCSEELKDVTPYEVDLQYINVIMESVEKSTYSDTGKTSEEKNESEIVHDGLTDKPLLLVVEDNYDMRSLLRMQLEKEFQLIMAEDGVDALKIAEKTIPHLVISDINMPNMNGYQLLNHLKKSHATSHVPVVLLTAKTDAASRLAGFRYQADGYVAKPYEHEELLAIIQAQLSNKKRIKEYIKASLESNTEFEKGEVDEYTNKIIINCVSYIEQHYQDVSLSVKQLSEVACLSERQLLRKFQDNIGMSPIEFINDFRLIKGQLLLKQGLRVSEVAFQVGYSSASYFSRQYKKKYGISPSQALKSKACTAV</sequence>
<dbReference type="Gene3D" id="1.10.287.130">
    <property type="match status" value="1"/>
</dbReference>
<dbReference type="InterPro" id="IPR015943">
    <property type="entry name" value="WD40/YVTN_repeat-like_dom_sf"/>
</dbReference>
<keyword evidence="7" id="KW-0238">DNA-binding</keyword>
<protein>
    <recommendedName>
        <fullName evidence="2">histidine kinase</fullName>
        <ecNumber evidence="2">2.7.13.3</ecNumber>
    </recommendedName>
</protein>
<dbReference type="FunFam" id="2.60.40.10:FF:000791">
    <property type="entry name" value="Two-component system sensor histidine kinase/response regulator"/>
    <property type="match status" value="1"/>
</dbReference>
<evidence type="ECO:0000256" key="4">
    <source>
        <dbReference type="ARBA" id="ARBA00022679"/>
    </source>
</evidence>
<dbReference type="SUPFAM" id="SSF46689">
    <property type="entry name" value="Homeodomain-like"/>
    <property type="match status" value="1"/>
</dbReference>
<dbReference type="Pfam" id="PF00072">
    <property type="entry name" value="Response_reg"/>
    <property type="match status" value="1"/>
</dbReference>
<dbReference type="Gene3D" id="1.10.10.60">
    <property type="entry name" value="Homeodomain-like"/>
    <property type="match status" value="1"/>
</dbReference>
<keyword evidence="6" id="KW-0805">Transcription regulation</keyword>
<dbReference type="SUPFAM" id="SSF55874">
    <property type="entry name" value="ATPase domain of HSP90 chaperone/DNA topoisomerase II/histidine kinase"/>
    <property type="match status" value="1"/>
</dbReference>
<dbReference type="Pfam" id="PF02518">
    <property type="entry name" value="HATPase_c"/>
    <property type="match status" value="1"/>
</dbReference>
<dbReference type="PROSITE" id="PS01124">
    <property type="entry name" value="HTH_ARAC_FAMILY_2"/>
    <property type="match status" value="1"/>
</dbReference>
<dbReference type="SUPFAM" id="SSF47384">
    <property type="entry name" value="Homodimeric domain of signal transducing histidine kinase"/>
    <property type="match status" value="1"/>
</dbReference>
<dbReference type="PANTHER" id="PTHR43547:SF2">
    <property type="entry name" value="HYBRID SIGNAL TRANSDUCTION HISTIDINE KINASE C"/>
    <property type="match status" value="1"/>
</dbReference>
<dbReference type="InterPro" id="IPR011110">
    <property type="entry name" value="Reg_prop"/>
</dbReference>
<dbReference type="InterPro" id="IPR009057">
    <property type="entry name" value="Homeodomain-like_sf"/>
</dbReference>
<dbReference type="PROSITE" id="PS50110">
    <property type="entry name" value="RESPONSE_REGULATORY"/>
    <property type="match status" value="1"/>
</dbReference>
<dbReference type="InterPro" id="IPR001789">
    <property type="entry name" value="Sig_transdc_resp-reg_receiver"/>
</dbReference>
<dbReference type="SMART" id="SM00448">
    <property type="entry name" value="REC"/>
    <property type="match status" value="1"/>
</dbReference>
<dbReference type="InterPro" id="IPR005467">
    <property type="entry name" value="His_kinase_dom"/>
</dbReference>
<dbReference type="Gene3D" id="3.40.50.2300">
    <property type="match status" value="1"/>
</dbReference>
<dbReference type="Gene3D" id="3.30.565.10">
    <property type="entry name" value="Histidine kinase-like ATPase, C-terminal domain"/>
    <property type="match status" value="1"/>
</dbReference>
<keyword evidence="5 13" id="KW-0418">Kinase</keyword>
<dbReference type="SMART" id="SM00342">
    <property type="entry name" value="HTH_ARAC"/>
    <property type="match status" value="1"/>
</dbReference>
<dbReference type="CDD" id="cd17574">
    <property type="entry name" value="REC_OmpR"/>
    <property type="match status" value="1"/>
</dbReference>
<dbReference type="InterPro" id="IPR018062">
    <property type="entry name" value="HTH_AraC-typ_CS"/>
</dbReference>
<keyword evidence="14" id="KW-1185">Reference proteome</keyword>
<dbReference type="SMART" id="SM00387">
    <property type="entry name" value="HATPase_c"/>
    <property type="match status" value="1"/>
</dbReference>
<dbReference type="InterPro" id="IPR013783">
    <property type="entry name" value="Ig-like_fold"/>
</dbReference>
<evidence type="ECO:0000313" key="13">
    <source>
        <dbReference type="EMBL" id="RDH42819.1"/>
    </source>
</evidence>
<keyword evidence="3 9" id="KW-0597">Phosphoprotein</keyword>
<evidence type="ECO:0000256" key="6">
    <source>
        <dbReference type="ARBA" id="ARBA00023015"/>
    </source>
</evidence>
<dbReference type="PROSITE" id="PS00041">
    <property type="entry name" value="HTH_ARAC_FAMILY_1"/>
    <property type="match status" value="1"/>
</dbReference>
<dbReference type="SMART" id="SM00388">
    <property type="entry name" value="HisKA"/>
    <property type="match status" value="1"/>
</dbReference>
<evidence type="ECO:0000256" key="3">
    <source>
        <dbReference type="ARBA" id="ARBA00022553"/>
    </source>
</evidence>
<dbReference type="Proteomes" id="UP000257039">
    <property type="component" value="Unassembled WGS sequence"/>
</dbReference>
<evidence type="ECO:0000256" key="8">
    <source>
        <dbReference type="ARBA" id="ARBA00023163"/>
    </source>
</evidence>
<evidence type="ECO:0000259" key="10">
    <source>
        <dbReference type="PROSITE" id="PS01124"/>
    </source>
</evidence>
<keyword evidence="8" id="KW-0804">Transcription</keyword>
<dbReference type="GO" id="GO:0003700">
    <property type="term" value="F:DNA-binding transcription factor activity"/>
    <property type="evidence" value="ECO:0007669"/>
    <property type="project" value="InterPro"/>
</dbReference>
<dbReference type="Pfam" id="PF07495">
    <property type="entry name" value="Y_Y_Y"/>
    <property type="match status" value="1"/>
</dbReference>
<feature type="domain" description="HTH araC/xylS-type" evidence="10">
    <location>
        <begin position="1271"/>
        <end position="1369"/>
    </location>
</feature>
<evidence type="ECO:0000259" key="11">
    <source>
        <dbReference type="PROSITE" id="PS50109"/>
    </source>
</evidence>